<reference evidence="1 2" key="1">
    <citation type="journal article" date="2022" name="Int. J. Syst. Evol. Microbiol.">
        <title>Miniphocaeibacter halophilus sp. nov., an ammonium-tolerant acetate-producing bacterium isolated from a biogas system.</title>
        <authorList>
            <person name="Schnurer A."/>
            <person name="Singh A."/>
            <person name="Bi S."/>
            <person name="Qiao W."/>
            <person name="Westerholm M."/>
        </authorList>
    </citation>
    <scope>NUCLEOTIDE SEQUENCE [LARGE SCALE GENOMIC DNA]</scope>
    <source>
        <strain evidence="1 2">AMB_01</strain>
    </source>
</reference>
<organism evidence="1 2">
    <name type="scientific">Miniphocaeibacter halophilus</name>
    <dbReference type="NCBI Taxonomy" id="2931922"/>
    <lineage>
        <taxon>Bacteria</taxon>
        <taxon>Bacillati</taxon>
        <taxon>Bacillota</taxon>
        <taxon>Tissierellia</taxon>
        <taxon>Tissierellales</taxon>
        <taxon>Peptoniphilaceae</taxon>
        <taxon>Miniphocaeibacter</taxon>
    </lineage>
</organism>
<proteinExistence type="predicted"/>
<keyword evidence="2" id="KW-1185">Reference proteome</keyword>
<accession>A0AC61MU98</accession>
<dbReference type="Proteomes" id="UP000595814">
    <property type="component" value="Chromosome"/>
</dbReference>
<evidence type="ECO:0000313" key="2">
    <source>
        <dbReference type="Proteomes" id="UP000595814"/>
    </source>
</evidence>
<keyword evidence="1" id="KW-0645">Protease</keyword>
<sequence>MENIEIVKRLMNFIDNSPSVFHVVDNFEKSLMEKGYTKLSRNKKWNLKRNGKYFVSNNNSAIIAFQMGNNLKDNYFRIIGSHSDSPTFRVKPSPEIFEKNHFVKLNTEVYGGPILSTWFDRPLSLAGRVVLKSKDIFSPTIRNINIDKNLLIIPNLAIHMNREINNGYKYNKQKDTLPIIGLINEELEKENYLLNIISKEINEDINNILDFDLFLYDRQKGEFLGNNKEFFTIGKIDNLGMAHASMEALLNSEDSEFTKLVLVSDNEEVGSQTKQGAGSPFLRDTLKRIITTSGGSFEDFEIALDKSFLISADQAHSVHPNYIEKNDPTNSPLINKGPVIKVSARMNYTSDGVSSSIFSQLCNSVNIPVQYFVNRSDILGGSTIGPITTQNLNINSVDIGNPILSMHSIRELAGVKDQEYIYKAFLEFFK</sequence>
<keyword evidence="1" id="KW-0031">Aminopeptidase</keyword>
<dbReference type="EMBL" id="CP066744">
    <property type="protein sequence ID" value="QQK07849.1"/>
    <property type="molecule type" value="Genomic_DNA"/>
</dbReference>
<gene>
    <name evidence="1" type="ORF">JFY71_11320</name>
</gene>
<protein>
    <submittedName>
        <fullName evidence="1">M18 family aminopeptidase</fullName>
    </submittedName>
</protein>
<keyword evidence="1" id="KW-0378">Hydrolase</keyword>
<name>A0AC61MU98_9FIRM</name>
<evidence type="ECO:0000313" key="1">
    <source>
        <dbReference type="EMBL" id="QQK07849.1"/>
    </source>
</evidence>